<feature type="region of interest" description="Disordered" evidence="7">
    <location>
        <begin position="76"/>
        <end position="419"/>
    </location>
</feature>
<dbReference type="OrthoDB" id="5376590at2759"/>
<dbReference type="Pfam" id="PF12949">
    <property type="entry name" value="HeH"/>
    <property type="match status" value="1"/>
</dbReference>
<dbReference type="GO" id="GO:0003682">
    <property type="term" value="F:chromatin binding"/>
    <property type="evidence" value="ECO:0007669"/>
    <property type="project" value="InterPro"/>
</dbReference>
<proteinExistence type="predicted"/>
<evidence type="ECO:0000313" key="11">
    <source>
        <dbReference type="Proteomes" id="UP000053890"/>
    </source>
</evidence>
<keyword evidence="5" id="KW-0472">Membrane</keyword>
<dbReference type="STRING" id="578459.A0A194S530"/>
<organism evidence="10 11">
    <name type="scientific">Rhodotorula graminis (strain WP1)</name>
    <dbReference type="NCBI Taxonomy" id="578459"/>
    <lineage>
        <taxon>Eukaryota</taxon>
        <taxon>Fungi</taxon>
        <taxon>Dikarya</taxon>
        <taxon>Basidiomycota</taxon>
        <taxon>Pucciniomycotina</taxon>
        <taxon>Microbotryomycetes</taxon>
        <taxon>Sporidiobolales</taxon>
        <taxon>Sporidiobolaceae</taxon>
        <taxon>Rhodotorula</taxon>
    </lineage>
</organism>
<evidence type="ECO:0000259" key="8">
    <source>
        <dbReference type="Pfam" id="PF09402"/>
    </source>
</evidence>
<evidence type="ECO:0000256" key="7">
    <source>
        <dbReference type="SAM" id="MobiDB-lite"/>
    </source>
</evidence>
<gene>
    <name evidence="10" type="ORF">RHOBADRAFT_52863</name>
</gene>
<feature type="compositionally biased region" description="Low complexity" evidence="7">
    <location>
        <begin position="107"/>
        <end position="123"/>
    </location>
</feature>
<keyword evidence="3" id="KW-0812">Transmembrane</keyword>
<dbReference type="GO" id="GO:0005637">
    <property type="term" value="C:nuclear inner membrane"/>
    <property type="evidence" value="ECO:0007669"/>
    <property type="project" value="UniProtKB-SubCell"/>
</dbReference>
<dbReference type="OMA" id="FCEIPEE"/>
<evidence type="ECO:0000256" key="6">
    <source>
        <dbReference type="ARBA" id="ARBA00023242"/>
    </source>
</evidence>
<sequence>MSPPPPPYLSPGFDPTKAKVAELRGYLLAHDVQYSSIAKKPQLVALFEQHIRPQAPALVAQMRGVRASADGILDGESAGATSLRELDTDSDADSPPKPKPRSRTRKSLATAAASTATTAAAPTPKHKAQSSAKSKVKARAPPPPPPRRDDSGDEDDDESMDEDPPTPPKKRGRPRKSAKPRSPSPPSPSLSPVAMDVDEYEPAGDSTAPIASDHGSDSDDPSTRRVHARARPSSSSSSQAQAQAASPTKKRKEPSTPRLSELVKQADSPASGSGNFSDFNPFQSGGEETPDRALKRRKSSVGPSRLGKPAGGGGGVGGGGEAAAALAASTRPRKSLPAHLHQHQHHGRADVDQAGSWADSPAKGAKRARASAAAAVEHAHEHEHEYAANVPPMPALPASVRAKHQQRASLGSASASSTPIGVPYMVPVAKVKTTPPQVAEMLRQHEAAQQRASASAPVSASPQSSKPPQLYSSPRTRIAGPSPHAAARPRTASSSSPDDERERTTSVVAAASLRTAKRQVVGQGKQLAADVIRLRDPSSLSSSHEAHEALVALPSARTVRRVTLAALVVAALALVLWRRAETIAAGYCDPTSLSNERVAARRTSLALPSLPDLSEPVGALLDSTGLRPGCTACPQHGHCAHGEFVGCELDHVPVEPGLLRTLGGLVPAPSVCVPDTAKQVAVARQASAGAHVLRHRRGEVVCRSGLEKQRRRDAQGGRGAEDAFVFGMDAVRVLEEMARVNELAREPISDEFVDEINRLALRDLEAHGEVVVWQNGNEYWYASKTADMSLGCRARLFAKNWVKQHKGSLAGLFAALAGVAWVRHKLAQRKRDEVRKEQLVVVALHQLQQQARSHLADPVHVPFAHVAPSHLRDLVLQDEHSPARRAALWHRVAHVVEGNANVRVRDVEIGGEELRGWEWTGPVMGSGGGGGGAGAGVGEVDRPAMVEGGQRVLASLPSSPALARA</sequence>
<dbReference type="GeneID" id="28976991"/>
<feature type="compositionally biased region" description="Gly residues" evidence="7">
    <location>
        <begin position="309"/>
        <end position="321"/>
    </location>
</feature>
<dbReference type="GO" id="GO:0034399">
    <property type="term" value="C:nuclear periphery"/>
    <property type="evidence" value="ECO:0007669"/>
    <property type="project" value="TreeGrafter"/>
</dbReference>
<evidence type="ECO:0000259" key="9">
    <source>
        <dbReference type="Pfam" id="PF12949"/>
    </source>
</evidence>
<reference evidence="10 11" key="1">
    <citation type="journal article" date="2015" name="Front. Microbiol.">
        <title>Genome sequence of the plant growth promoting endophytic yeast Rhodotorula graminis WP1.</title>
        <authorList>
            <person name="Firrincieli A."/>
            <person name="Otillar R."/>
            <person name="Salamov A."/>
            <person name="Schmutz J."/>
            <person name="Khan Z."/>
            <person name="Redman R.S."/>
            <person name="Fleck N.D."/>
            <person name="Lindquist E."/>
            <person name="Grigoriev I.V."/>
            <person name="Doty S.L."/>
        </authorList>
    </citation>
    <scope>NUCLEOTIDE SEQUENCE [LARGE SCALE GENOMIC DNA]</scope>
    <source>
        <strain evidence="10 11">WP1</strain>
    </source>
</reference>
<feature type="domain" description="HeH/LEM" evidence="9">
    <location>
        <begin position="15"/>
        <end position="49"/>
    </location>
</feature>
<dbReference type="Gene3D" id="1.10.10.1180">
    <property type="entry name" value="MAN1, winged-helix domain"/>
    <property type="match status" value="1"/>
</dbReference>
<dbReference type="Pfam" id="PF09402">
    <property type="entry name" value="MSC"/>
    <property type="match status" value="1"/>
</dbReference>
<evidence type="ECO:0000313" key="10">
    <source>
        <dbReference type="EMBL" id="KPV75843.1"/>
    </source>
</evidence>
<dbReference type="PANTHER" id="PTHR47808">
    <property type="entry name" value="INNER NUCLEAR MEMBRANE PROTEIN HEH2-RELATED"/>
    <property type="match status" value="1"/>
</dbReference>
<evidence type="ECO:0008006" key="12">
    <source>
        <dbReference type="Google" id="ProtNLM"/>
    </source>
</evidence>
<evidence type="ECO:0000256" key="4">
    <source>
        <dbReference type="ARBA" id="ARBA00022989"/>
    </source>
</evidence>
<feature type="compositionally biased region" description="Basic and acidic residues" evidence="7">
    <location>
        <begin position="214"/>
        <end position="223"/>
    </location>
</feature>
<dbReference type="InterPro" id="IPR025856">
    <property type="entry name" value="HeH/LEM_domain"/>
</dbReference>
<dbReference type="Proteomes" id="UP000053890">
    <property type="component" value="Unassembled WGS sequence"/>
</dbReference>
<feature type="compositionally biased region" description="Acidic residues" evidence="7">
    <location>
        <begin position="151"/>
        <end position="164"/>
    </location>
</feature>
<dbReference type="AlphaFoldDB" id="A0A194S530"/>
<feature type="compositionally biased region" description="Basic and acidic residues" evidence="7">
    <location>
        <begin position="377"/>
        <end position="386"/>
    </location>
</feature>
<evidence type="ECO:0000256" key="1">
    <source>
        <dbReference type="ARBA" id="ARBA00004540"/>
    </source>
</evidence>
<feature type="compositionally biased region" description="Polar residues" evidence="7">
    <location>
        <begin position="407"/>
        <end position="419"/>
    </location>
</feature>
<feature type="compositionally biased region" description="Low complexity" evidence="7">
    <location>
        <begin position="449"/>
        <end position="469"/>
    </location>
</feature>
<dbReference type="PANTHER" id="PTHR47808:SF2">
    <property type="entry name" value="LEM DOMAIN-CONTAINING PROTEIN 2"/>
    <property type="match status" value="1"/>
</dbReference>
<feature type="compositionally biased region" description="Basic residues" evidence="7">
    <location>
        <begin position="124"/>
        <end position="138"/>
    </location>
</feature>
<dbReference type="InterPro" id="IPR044780">
    <property type="entry name" value="Heh2/Src1"/>
</dbReference>
<dbReference type="GO" id="GO:0005783">
    <property type="term" value="C:endoplasmic reticulum"/>
    <property type="evidence" value="ECO:0007669"/>
    <property type="project" value="TreeGrafter"/>
</dbReference>
<accession>A0A194S530</accession>
<keyword evidence="2" id="KW-0597">Phosphoprotein</keyword>
<protein>
    <recommendedName>
        <fullName evidence="12">Man1/Src1 C-terminal domain-containing protein</fullName>
    </recommendedName>
</protein>
<feature type="compositionally biased region" description="Low complexity" evidence="7">
    <location>
        <begin position="231"/>
        <end position="247"/>
    </location>
</feature>
<feature type="compositionally biased region" description="Low complexity" evidence="7">
    <location>
        <begin position="481"/>
        <end position="496"/>
    </location>
</feature>
<keyword evidence="6" id="KW-0539">Nucleus</keyword>
<comment type="subcellular location">
    <subcellularLocation>
        <location evidence="1">Nucleus inner membrane</location>
    </subcellularLocation>
</comment>
<dbReference type="EMBL" id="KQ474077">
    <property type="protein sequence ID" value="KPV75843.1"/>
    <property type="molecule type" value="Genomic_DNA"/>
</dbReference>
<feature type="compositionally biased region" description="Polar residues" evidence="7">
    <location>
        <begin position="268"/>
        <end position="283"/>
    </location>
</feature>
<keyword evidence="4" id="KW-1133">Transmembrane helix</keyword>
<feature type="domain" description="Man1/Src1-like C-terminal" evidence="8">
    <location>
        <begin position="567"/>
        <end position="922"/>
    </location>
</feature>
<feature type="region of interest" description="Disordered" evidence="7">
    <location>
        <begin position="444"/>
        <end position="505"/>
    </location>
</feature>
<dbReference type="GO" id="GO:0071763">
    <property type="term" value="P:nuclear membrane organization"/>
    <property type="evidence" value="ECO:0007669"/>
    <property type="project" value="TreeGrafter"/>
</dbReference>
<dbReference type="InterPro" id="IPR041885">
    <property type="entry name" value="MAN1_winged_helix_dom"/>
</dbReference>
<keyword evidence="11" id="KW-1185">Reference proteome</keyword>
<feature type="compositionally biased region" description="Basic residues" evidence="7">
    <location>
        <begin position="168"/>
        <end position="179"/>
    </location>
</feature>
<evidence type="ECO:0000256" key="3">
    <source>
        <dbReference type="ARBA" id="ARBA00022692"/>
    </source>
</evidence>
<feature type="region of interest" description="Disordered" evidence="7">
    <location>
        <begin position="920"/>
        <end position="940"/>
    </location>
</feature>
<name>A0A194S530_RHOGW</name>
<dbReference type="InterPro" id="IPR018996">
    <property type="entry name" value="Man1/Src1-like_C"/>
</dbReference>
<dbReference type="CDD" id="cd12935">
    <property type="entry name" value="LEM_like"/>
    <property type="match status" value="1"/>
</dbReference>
<feature type="compositionally biased region" description="Gly residues" evidence="7">
    <location>
        <begin position="924"/>
        <end position="937"/>
    </location>
</feature>
<feature type="compositionally biased region" description="Basic residues" evidence="7">
    <location>
        <begin position="331"/>
        <end position="346"/>
    </location>
</feature>
<dbReference type="RefSeq" id="XP_018271892.1">
    <property type="nucleotide sequence ID" value="XM_018416543.1"/>
</dbReference>
<evidence type="ECO:0000256" key="5">
    <source>
        <dbReference type="ARBA" id="ARBA00023136"/>
    </source>
</evidence>
<evidence type="ECO:0000256" key="2">
    <source>
        <dbReference type="ARBA" id="ARBA00022553"/>
    </source>
</evidence>